<dbReference type="InterPro" id="IPR036264">
    <property type="entry name" value="Bact_exopeptidase_dim_dom"/>
</dbReference>
<dbReference type="PANTHER" id="PTHR45962">
    <property type="entry name" value="N-FATTY-ACYL-AMINO ACID SYNTHASE/HYDROLASE PM20D1"/>
    <property type="match status" value="1"/>
</dbReference>
<reference evidence="8" key="1">
    <citation type="journal article" date="2024" name="J Bioinform Genom">
        <title>Complete genome sequence of the type strain bacterium Sphaerochaeta associata GLS2t (VKM B-2742)t.</title>
        <authorList>
            <person name="Troshina O.Y."/>
            <person name="Tepeeva A.N."/>
            <person name="Arzamasceva V.O."/>
            <person name="Whitman W.B."/>
            <person name="Varghese N."/>
            <person name="Shapiro N."/>
            <person name="Woyke T."/>
            <person name="Kripides N.C."/>
            <person name="Vasilenko O.V."/>
        </authorList>
    </citation>
    <scope>NUCLEOTIDE SEQUENCE [LARGE SCALE GENOMIC DNA]</scope>
    <source>
        <strain evidence="8">GLS2T</strain>
    </source>
</reference>
<evidence type="ECO:0000256" key="5">
    <source>
        <dbReference type="ARBA" id="ARBA00022833"/>
    </source>
</evidence>
<evidence type="ECO:0000313" key="8">
    <source>
        <dbReference type="Proteomes" id="UP000829708"/>
    </source>
</evidence>
<name>A0ABY4DBV0_9SPIR</name>
<dbReference type="SUPFAM" id="SSF55031">
    <property type="entry name" value="Bacterial exopeptidase dimerisation domain"/>
    <property type="match status" value="1"/>
</dbReference>
<dbReference type="SUPFAM" id="SSF53187">
    <property type="entry name" value="Zn-dependent exopeptidases"/>
    <property type="match status" value="1"/>
</dbReference>
<keyword evidence="5" id="KW-0862">Zinc</keyword>
<dbReference type="InterPro" id="IPR047177">
    <property type="entry name" value="Pept_M20A"/>
</dbReference>
<dbReference type="InterPro" id="IPR011650">
    <property type="entry name" value="Peptidase_M20_dimer"/>
</dbReference>
<gene>
    <name evidence="7" type="ORF">MUG09_15365</name>
</gene>
<keyword evidence="8" id="KW-1185">Reference proteome</keyword>
<comment type="similarity">
    <text evidence="1">Belongs to the peptidase M20A family.</text>
</comment>
<dbReference type="Gene3D" id="3.30.70.360">
    <property type="match status" value="1"/>
</dbReference>
<evidence type="ECO:0000256" key="2">
    <source>
        <dbReference type="ARBA" id="ARBA00022670"/>
    </source>
</evidence>
<dbReference type="PANTHER" id="PTHR45962:SF1">
    <property type="entry name" value="N-FATTY-ACYL-AMINO ACID SYNTHASE_HYDROLASE PM20D1"/>
    <property type="match status" value="1"/>
</dbReference>
<dbReference type="Pfam" id="PF07687">
    <property type="entry name" value="M20_dimer"/>
    <property type="match status" value="1"/>
</dbReference>
<proteinExistence type="inferred from homology"/>
<dbReference type="Pfam" id="PF01546">
    <property type="entry name" value="Peptidase_M20"/>
    <property type="match status" value="1"/>
</dbReference>
<evidence type="ECO:0000313" key="7">
    <source>
        <dbReference type="EMBL" id="UOM50938.1"/>
    </source>
</evidence>
<evidence type="ECO:0000256" key="4">
    <source>
        <dbReference type="ARBA" id="ARBA00022801"/>
    </source>
</evidence>
<evidence type="ECO:0000256" key="1">
    <source>
        <dbReference type="ARBA" id="ARBA00006247"/>
    </source>
</evidence>
<dbReference type="Proteomes" id="UP000829708">
    <property type="component" value="Chromosome"/>
</dbReference>
<keyword evidence="4" id="KW-0378">Hydrolase</keyword>
<dbReference type="Gene3D" id="3.40.630.10">
    <property type="entry name" value="Zn peptidases"/>
    <property type="match status" value="1"/>
</dbReference>
<dbReference type="InterPro" id="IPR002933">
    <property type="entry name" value="Peptidase_M20"/>
</dbReference>
<organism evidence="7 8">
    <name type="scientific">Sphaerochaeta associata</name>
    <dbReference type="NCBI Taxonomy" id="1129264"/>
    <lineage>
        <taxon>Bacteria</taxon>
        <taxon>Pseudomonadati</taxon>
        <taxon>Spirochaetota</taxon>
        <taxon>Spirochaetia</taxon>
        <taxon>Spirochaetales</taxon>
        <taxon>Sphaerochaetaceae</taxon>
        <taxon>Sphaerochaeta</taxon>
    </lineage>
</organism>
<evidence type="ECO:0000259" key="6">
    <source>
        <dbReference type="Pfam" id="PF07687"/>
    </source>
</evidence>
<dbReference type="EMBL" id="CP094929">
    <property type="protein sequence ID" value="UOM50938.1"/>
    <property type="molecule type" value="Genomic_DNA"/>
</dbReference>
<dbReference type="RefSeq" id="WP_244772314.1">
    <property type="nucleotide sequence ID" value="NZ_CP094929.1"/>
</dbReference>
<feature type="domain" description="Peptidase M20 dimerisation" evidence="6">
    <location>
        <begin position="232"/>
        <end position="378"/>
    </location>
</feature>
<keyword evidence="2" id="KW-0645">Protease</keyword>
<accession>A0ABY4DBV0</accession>
<keyword evidence="3" id="KW-0479">Metal-binding</keyword>
<protein>
    <submittedName>
        <fullName evidence="7">M20/M25/M40 family metallo-hydrolase</fullName>
    </submittedName>
</protein>
<evidence type="ECO:0000256" key="3">
    <source>
        <dbReference type="ARBA" id="ARBA00022723"/>
    </source>
</evidence>
<dbReference type="Gene3D" id="1.10.150.900">
    <property type="match status" value="1"/>
</dbReference>
<sequence>MVLSLLAGIFLLLLLIMIARTMVLQQSKEAAPQTRRTVDEQDALGILSKAVQCKTISHQDPERTDWNEFIRLADLFAQTYPRCESHRITPDAGAYNLVYRFEGEDTQAAPALLTAHLDVVGAQEEAWSHPPFSGVIEDGYLYGRGSFDCKVQAVAILTAFESLLAQHKRPKRTFYVAFGCDEECNGSQEGACSIASWFEKQGISFAYVLDEGGVVSQRYIKGFDQDIAVVGVAEKGYMDVELSAASSAGHSSTPSFPTALGLVCQAVQSLERRTMPARLTVPVRAMLDSLGRQAKFPFRLLFLNLWITKPMLLGIFSRSPTLNALIRTTVVPTMIEASDKSNVIAEQAKAMVNVRLLPGQTPDEVLAWMEKVIGNPKVKLKAVRFTAASEVSPAKGEAFDHLEKTITACFDHVLVTPYLMLGATDARKYQKLSKHIYRFTPVRMDRSEVERMHGVDERISEQNIRLAATFYATLIQG</sequence>